<evidence type="ECO:0000256" key="6">
    <source>
        <dbReference type="ARBA" id="ARBA00022741"/>
    </source>
</evidence>
<feature type="compositionally biased region" description="Polar residues" evidence="11">
    <location>
        <begin position="12"/>
        <end position="21"/>
    </location>
</feature>
<evidence type="ECO:0000256" key="12">
    <source>
        <dbReference type="SAM" id="Phobius"/>
    </source>
</evidence>
<dbReference type="PROSITE" id="PS00211">
    <property type="entry name" value="ABC_TRANSPORTER_1"/>
    <property type="match status" value="2"/>
</dbReference>
<evidence type="ECO:0000256" key="10">
    <source>
        <dbReference type="ARBA" id="ARBA00023180"/>
    </source>
</evidence>
<keyword evidence="8 12" id="KW-1133">Transmembrane helix</keyword>
<evidence type="ECO:0000256" key="7">
    <source>
        <dbReference type="ARBA" id="ARBA00022840"/>
    </source>
</evidence>
<dbReference type="CDD" id="cd18577">
    <property type="entry name" value="ABC_6TM_Pgp_ABCB1_D1_like"/>
    <property type="match status" value="1"/>
</dbReference>
<feature type="domain" description="ABC transporter" evidence="13">
    <location>
        <begin position="1121"/>
        <end position="1358"/>
    </location>
</feature>
<dbReference type="InterPro" id="IPR036640">
    <property type="entry name" value="ABC1_TM_sf"/>
</dbReference>
<keyword evidence="7" id="KW-0067">ATP-binding</keyword>
<evidence type="ECO:0000313" key="15">
    <source>
        <dbReference type="EMBL" id="KAL0420186.1"/>
    </source>
</evidence>
<dbReference type="GO" id="GO:0005743">
    <property type="term" value="C:mitochondrial inner membrane"/>
    <property type="evidence" value="ECO:0007669"/>
    <property type="project" value="TreeGrafter"/>
</dbReference>
<dbReference type="PROSITE" id="PS50893">
    <property type="entry name" value="ABC_TRANSPORTER_2"/>
    <property type="match status" value="2"/>
</dbReference>
<accession>A0AAW2USJ0</accession>
<dbReference type="GO" id="GO:0016887">
    <property type="term" value="F:ATP hydrolysis activity"/>
    <property type="evidence" value="ECO:0007669"/>
    <property type="project" value="InterPro"/>
</dbReference>
<keyword evidence="5" id="KW-0677">Repeat</keyword>
<evidence type="ECO:0000256" key="4">
    <source>
        <dbReference type="ARBA" id="ARBA00022692"/>
    </source>
</evidence>
<organism evidence="15">
    <name type="scientific">Sesamum radiatum</name>
    <name type="common">Black benniseed</name>
    <dbReference type="NCBI Taxonomy" id="300843"/>
    <lineage>
        <taxon>Eukaryota</taxon>
        <taxon>Viridiplantae</taxon>
        <taxon>Streptophyta</taxon>
        <taxon>Embryophyta</taxon>
        <taxon>Tracheophyta</taxon>
        <taxon>Spermatophyta</taxon>
        <taxon>Magnoliopsida</taxon>
        <taxon>eudicotyledons</taxon>
        <taxon>Gunneridae</taxon>
        <taxon>Pentapetalae</taxon>
        <taxon>asterids</taxon>
        <taxon>lamiids</taxon>
        <taxon>Lamiales</taxon>
        <taxon>Pedaliaceae</taxon>
        <taxon>Sesamum</taxon>
    </lineage>
</organism>
<feature type="transmembrane region" description="Helical" evidence="12">
    <location>
        <begin position="180"/>
        <end position="203"/>
    </location>
</feature>
<sequence length="1365" mass="147958">MPVEEEAFAGRGQNNMETQSDNADHQQHKKDDENAAVPFYKLFIFSDWWDKLLMLLGTIGAIGNGLNSPLMALLFGELADAFGKSQNDKVLPVVCKVSLKLVYVALGCGAAAFLQVACWMITGERQAARIRSLYLKTILQQDIAFFDKEVHTGEVIGRMSGDTVLIQDAMGEKVGKFVQLMSTFFGGFVIAFTKGWLLTLVMLSSIPPLMISGGIMSQVVSRMASRGQNAYADAAVIVEQTIGAIRTVASFTGEKQAVSNYGKSLEKAYKSAVHEGLATGLGLGSVMFMMFCSYALAVWYGGKMILEKGHSGGEIFTVIVAVLTGSLSLGQASPCMTAFAAGRAAAFKMFETINRKPEIDPFDPRGILSDICGDIELRDVCFSYPARPTEEIFSGFSLFIPRGTTAALVGQSGSGKSTVISLIERFYDPQSGEVLIDGINLKEFQLKWIRSKIGLVSQEPVLFMGSIKDNIAYGKEGATDQEIRAAAEMANAAKFIDKLPKGLDTMVGEHGTQLSGGQKQRIAIARAILKDPRILLLDEATSALDAESERIVQEALDRIMVNRTTVIVAHRLTTVRNANIIAVIHKGKMVEKGSHSELLEDPEGAYSQLIRLQEAHKDDEEPIDEPETVYSNEYSRQASQRASLLHAISRRSSRLRSGSHHSLSITFDLSRGLSVSRSEYDDLESDEPDKHPKVPISRLVALNKPEAPALAAGALSAILNGAIVPFFGILLSLVIKTFYEPPHKLRQDSRFWALMFVVLGVVSLVAYPLRTYFFGIAGCRLIRRIRMMCFEKVVNMEVGWFDEPQNSSGVIGARLSADAATIRALVGDALAQLVQDLAAAVVGLVIAFIACWQLALIVLGMVPLIALNGIVQLKFMTGFSADAKVMYEEASQVANDAVGTIRTVASYCAEDKVMELYRKKCEGPVKLGIRQGLISGTGFGLSLALVFFAYATAFYAGARLVEAGKTTFSDVFRAMYEEASQVANDAVGSIRTIASFCAEEKVMGMYKNKCEGPMRNGIRQGVVSGIGFGLSFGLLFLVYATSFYAGARLVEDGKITFTDVFRVFFALTMAAIAISQSSSLAPDSSKAKSAAASIFSILDRKSKIDPSDESGMKLESLKGEIELRHVSFKYPSRPDVQIFRDLSLAIRSGKTVALVGESGSGKSTVISLLQRFYDPDSGVITIDGIEIDKFQLKWLRQQMGLVSQEPVLFNGTIRANISYGKQGNASEAEITAAAELSNAHKFISGLAQGYDTMVGERGVQLSGGQKQRVAIARAIVKSPKILLLDEATSALDAESERVVQDALDRVMVNRTTVVVAHRLSTIKGADVITVVKNGVIVEKGKHDTLINIKDGFYASLVALHMTAAS</sequence>
<dbReference type="SUPFAM" id="SSF90123">
    <property type="entry name" value="ABC transporter transmembrane region"/>
    <property type="match status" value="3"/>
</dbReference>
<reference evidence="15" key="1">
    <citation type="submission" date="2020-06" db="EMBL/GenBank/DDBJ databases">
        <authorList>
            <person name="Li T."/>
            <person name="Hu X."/>
            <person name="Zhang T."/>
            <person name="Song X."/>
            <person name="Zhang H."/>
            <person name="Dai N."/>
            <person name="Sheng W."/>
            <person name="Hou X."/>
            <person name="Wei L."/>
        </authorList>
    </citation>
    <scope>NUCLEOTIDE SEQUENCE</scope>
    <source>
        <strain evidence="15">G02</strain>
        <tissue evidence="15">Leaf</tissue>
    </source>
</reference>
<dbReference type="FunFam" id="1.20.1560.10:FF:000025">
    <property type="entry name" value="ABC transporter B family member 9"/>
    <property type="match status" value="1"/>
</dbReference>
<dbReference type="Gene3D" id="1.20.1560.10">
    <property type="entry name" value="ABC transporter type 1, transmembrane domain"/>
    <property type="match status" value="2"/>
</dbReference>
<evidence type="ECO:0000259" key="14">
    <source>
        <dbReference type="PROSITE" id="PS50929"/>
    </source>
</evidence>
<dbReference type="PROSITE" id="PS50929">
    <property type="entry name" value="ABC_TM1F"/>
    <property type="match status" value="3"/>
</dbReference>
<evidence type="ECO:0000256" key="3">
    <source>
        <dbReference type="ARBA" id="ARBA00022448"/>
    </source>
</evidence>
<comment type="similarity">
    <text evidence="2">Belongs to the ABC transporter superfamily. ABCB family. Multidrug resistance exporter (TC 3.A.1.201) subfamily.</text>
</comment>
<feature type="domain" description="ABC transporter" evidence="13">
    <location>
        <begin position="375"/>
        <end position="611"/>
    </location>
</feature>
<dbReference type="InterPro" id="IPR027417">
    <property type="entry name" value="P-loop_NTPase"/>
</dbReference>
<dbReference type="InterPro" id="IPR039421">
    <property type="entry name" value="Type_1_exporter"/>
</dbReference>
<dbReference type="GO" id="GO:0005886">
    <property type="term" value="C:plasma membrane"/>
    <property type="evidence" value="ECO:0007669"/>
    <property type="project" value="UniProtKB-SubCell"/>
</dbReference>
<keyword evidence="10" id="KW-0325">Glycoprotein</keyword>
<keyword evidence="3" id="KW-0813">Transport</keyword>
<dbReference type="SUPFAM" id="SSF52540">
    <property type="entry name" value="P-loop containing nucleoside triphosphate hydrolases"/>
    <property type="match status" value="2"/>
</dbReference>
<feature type="transmembrane region" description="Helical" evidence="12">
    <location>
        <begin position="277"/>
        <end position="300"/>
    </location>
</feature>
<feature type="transmembrane region" description="Helical" evidence="12">
    <location>
        <begin position="1022"/>
        <end position="1045"/>
    </location>
</feature>
<proteinExistence type="inferred from homology"/>
<dbReference type="GO" id="GO:0010329">
    <property type="term" value="F:auxin efflux transmembrane transporter activity"/>
    <property type="evidence" value="ECO:0007669"/>
    <property type="project" value="UniProtKB-ARBA"/>
</dbReference>
<dbReference type="CDD" id="cd18578">
    <property type="entry name" value="ABC_6TM_Pgp_ABCB1_D2_like"/>
    <property type="match status" value="1"/>
</dbReference>
<evidence type="ECO:0000259" key="13">
    <source>
        <dbReference type="PROSITE" id="PS50893"/>
    </source>
</evidence>
<feature type="region of interest" description="Disordered" evidence="11">
    <location>
        <begin position="1"/>
        <end position="28"/>
    </location>
</feature>
<dbReference type="Pfam" id="PF00005">
    <property type="entry name" value="ABC_tran"/>
    <property type="match status" value="2"/>
</dbReference>
<feature type="transmembrane region" description="Helical" evidence="12">
    <location>
        <begin position="837"/>
        <end position="867"/>
    </location>
</feature>
<feature type="domain" description="ABC transmembrane type-1" evidence="14">
    <location>
        <begin position="711"/>
        <end position="975"/>
    </location>
</feature>
<dbReference type="InterPro" id="IPR003439">
    <property type="entry name" value="ABC_transporter-like_ATP-bd"/>
</dbReference>
<keyword evidence="6" id="KW-0547">Nucleotide-binding</keyword>
<feature type="transmembrane region" description="Helical" evidence="12">
    <location>
        <begin position="52"/>
        <end position="75"/>
    </location>
</feature>
<dbReference type="FunFam" id="3.40.50.300:FF:000066">
    <property type="entry name" value="ABC transporter B family member 1"/>
    <property type="match status" value="2"/>
</dbReference>
<comment type="subcellular location">
    <subcellularLocation>
        <location evidence="1">Cell membrane</location>
        <topology evidence="1">Multi-pass membrane protein</topology>
    </subcellularLocation>
</comment>
<dbReference type="SMART" id="SM00382">
    <property type="entry name" value="AAA"/>
    <property type="match status" value="2"/>
</dbReference>
<name>A0AAW2USJ0_SESRA</name>
<dbReference type="InterPro" id="IPR017871">
    <property type="entry name" value="ABC_transporter-like_CS"/>
</dbReference>
<evidence type="ECO:0000256" key="2">
    <source>
        <dbReference type="ARBA" id="ARBA00007577"/>
    </source>
</evidence>
<evidence type="ECO:0000256" key="8">
    <source>
        <dbReference type="ARBA" id="ARBA00022989"/>
    </source>
</evidence>
<evidence type="ECO:0000256" key="5">
    <source>
        <dbReference type="ARBA" id="ARBA00022737"/>
    </source>
</evidence>
<dbReference type="CDD" id="cd03249">
    <property type="entry name" value="ABC_MTABC3_MDL1_MDL2"/>
    <property type="match status" value="2"/>
</dbReference>
<dbReference type="EMBL" id="JACGWJ010000005">
    <property type="protein sequence ID" value="KAL0420186.1"/>
    <property type="molecule type" value="Genomic_DNA"/>
</dbReference>
<evidence type="ECO:0000256" key="11">
    <source>
        <dbReference type="SAM" id="MobiDB-lite"/>
    </source>
</evidence>
<dbReference type="FunFam" id="1.20.1560.10:FF:000044">
    <property type="entry name" value="ABC transporter B family member 9"/>
    <property type="match status" value="1"/>
</dbReference>
<keyword evidence="9 12" id="KW-0472">Membrane</keyword>
<feature type="domain" description="ABC transmembrane type-1" evidence="14">
    <location>
        <begin position="55"/>
        <end position="341"/>
    </location>
</feature>
<dbReference type="FunFam" id="1.20.1560.10:FF:000009">
    <property type="entry name" value="ABC transporter B family member 1"/>
    <property type="match status" value="1"/>
</dbReference>
<protein>
    <submittedName>
        <fullName evidence="15">ABC transporter B family member 4</fullName>
    </submittedName>
</protein>
<feature type="transmembrane region" description="Helical" evidence="12">
    <location>
        <begin position="751"/>
        <end position="769"/>
    </location>
</feature>
<dbReference type="InterPro" id="IPR011527">
    <property type="entry name" value="ABC1_TM_dom"/>
</dbReference>
<dbReference type="PANTHER" id="PTHR43394">
    <property type="entry name" value="ATP-DEPENDENT PERMEASE MDL1, MITOCHONDRIAL"/>
    <property type="match status" value="1"/>
</dbReference>
<dbReference type="PANTHER" id="PTHR43394:SF16">
    <property type="entry name" value="ABC TRANSPORTER B FAMILY MEMBER 4-LIKE ISOFORM X1"/>
    <property type="match status" value="1"/>
</dbReference>
<feature type="transmembrane region" description="Helical" evidence="12">
    <location>
        <begin position="933"/>
        <end position="956"/>
    </location>
</feature>
<dbReference type="GO" id="GO:0005524">
    <property type="term" value="F:ATP binding"/>
    <property type="evidence" value="ECO:0007669"/>
    <property type="project" value="UniProtKB-KW"/>
</dbReference>
<feature type="transmembrane region" description="Helical" evidence="12">
    <location>
        <begin position="710"/>
        <end position="739"/>
    </location>
</feature>
<dbReference type="InterPro" id="IPR003593">
    <property type="entry name" value="AAA+_ATPase"/>
</dbReference>
<gene>
    <name evidence="15" type="ORF">Sradi_1432100</name>
</gene>
<evidence type="ECO:0000256" key="9">
    <source>
        <dbReference type="ARBA" id="ARBA00023136"/>
    </source>
</evidence>
<reference evidence="15" key="2">
    <citation type="journal article" date="2024" name="Plant">
        <title>Genomic evolution and insights into agronomic trait innovations of Sesamum species.</title>
        <authorList>
            <person name="Miao H."/>
            <person name="Wang L."/>
            <person name="Qu L."/>
            <person name="Liu H."/>
            <person name="Sun Y."/>
            <person name="Le M."/>
            <person name="Wang Q."/>
            <person name="Wei S."/>
            <person name="Zheng Y."/>
            <person name="Lin W."/>
            <person name="Duan Y."/>
            <person name="Cao H."/>
            <person name="Xiong S."/>
            <person name="Wang X."/>
            <person name="Wei L."/>
            <person name="Li C."/>
            <person name="Ma Q."/>
            <person name="Ju M."/>
            <person name="Zhao R."/>
            <person name="Li G."/>
            <person name="Mu C."/>
            <person name="Tian Q."/>
            <person name="Mei H."/>
            <person name="Zhang T."/>
            <person name="Gao T."/>
            <person name="Zhang H."/>
        </authorList>
    </citation>
    <scope>NUCLEOTIDE SEQUENCE</scope>
    <source>
        <strain evidence="15">G02</strain>
    </source>
</reference>
<keyword evidence="4 12" id="KW-0812">Transmembrane</keyword>
<evidence type="ECO:0000256" key="1">
    <source>
        <dbReference type="ARBA" id="ARBA00004651"/>
    </source>
</evidence>
<dbReference type="GO" id="GO:0090374">
    <property type="term" value="P:oligopeptide export from mitochondrion"/>
    <property type="evidence" value="ECO:0007669"/>
    <property type="project" value="TreeGrafter"/>
</dbReference>
<dbReference type="GO" id="GO:0015421">
    <property type="term" value="F:ABC-type oligopeptide transporter activity"/>
    <property type="evidence" value="ECO:0007669"/>
    <property type="project" value="TreeGrafter"/>
</dbReference>
<feature type="transmembrane region" description="Helical" evidence="12">
    <location>
        <begin position="101"/>
        <end position="122"/>
    </location>
</feature>
<dbReference type="GO" id="GO:0010328">
    <property type="term" value="F:auxin influx transmembrane transporter activity"/>
    <property type="evidence" value="ECO:0007669"/>
    <property type="project" value="UniProtKB-ARBA"/>
</dbReference>
<dbReference type="Gene3D" id="3.40.50.300">
    <property type="entry name" value="P-loop containing nucleotide triphosphate hydrolases"/>
    <property type="match status" value="2"/>
</dbReference>
<feature type="domain" description="ABC transmembrane type-1" evidence="14">
    <location>
        <begin position="976"/>
        <end position="1086"/>
    </location>
</feature>
<comment type="caution">
    <text evidence="15">The sequence shown here is derived from an EMBL/GenBank/DDBJ whole genome shotgun (WGS) entry which is preliminary data.</text>
</comment>
<dbReference type="Pfam" id="PF00664">
    <property type="entry name" value="ABC_membrane"/>
    <property type="match status" value="3"/>
</dbReference>